<dbReference type="InterPro" id="IPR009051">
    <property type="entry name" value="Helical_ferredxn"/>
</dbReference>
<dbReference type="GO" id="GO:0005886">
    <property type="term" value="C:plasma membrane"/>
    <property type="evidence" value="ECO:0007669"/>
    <property type="project" value="TreeGrafter"/>
</dbReference>
<dbReference type="SUPFAM" id="SSF46548">
    <property type="entry name" value="alpha-helical ferredoxin"/>
    <property type="match status" value="1"/>
</dbReference>
<keyword evidence="1" id="KW-0004">4Fe-4S</keyword>
<dbReference type="GO" id="GO:0051539">
    <property type="term" value="F:4 iron, 4 sulfur cluster binding"/>
    <property type="evidence" value="ECO:0007669"/>
    <property type="project" value="UniProtKB-KW"/>
</dbReference>
<dbReference type="GO" id="GO:0016491">
    <property type="term" value="F:oxidoreductase activity"/>
    <property type="evidence" value="ECO:0007669"/>
    <property type="project" value="UniProtKB-KW"/>
</dbReference>
<accession>C0GIK1</accession>
<evidence type="ECO:0000256" key="3">
    <source>
        <dbReference type="ARBA" id="ARBA00023002"/>
    </source>
</evidence>
<keyword evidence="3" id="KW-0560">Oxidoreductase</keyword>
<evidence type="ECO:0000256" key="4">
    <source>
        <dbReference type="ARBA" id="ARBA00023004"/>
    </source>
</evidence>
<dbReference type="OrthoDB" id="9794954at2"/>
<comment type="caution">
    <text evidence="6">The sequence shown here is derived from an EMBL/GenBank/DDBJ whole genome shotgun (WGS) entry which is preliminary data.</text>
</comment>
<dbReference type="InterPro" id="IPR051460">
    <property type="entry name" value="HdrC_iron-sulfur_subunit"/>
</dbReference>
<name>C0GIK1_DETAL</name>
<dbReference type="Gene3D" id="1.10.1060.10">
    <property type="entry name" value="Alpha-helical ferredoxin"/>
    <property type="match status" value="1"/>
</dbReference>
<keyword evidence="5" id="KW-0411">Iron-sulfur</keyword>
<reference evidence="6 7" key="1">
    <citation type="submission" date="2009-02" db="EMBL/GenBank/DDBJ databases">
        <title>Sequencing of the draft genome and assembly of Dethiobacter alkaliphilus AHT 1.</title>
        <authorList>
            <consortium name="US DOE Joint Genome Institute (JGI-PGF)"/>
            <person name="Lucas S."/>
            <person name="Copeland A."/>
            <person name="Lapidus A."/>
            <person name="Glavina del Rio T."/>
            <person name="Dalin E."/>
            <person name="Tice H."/>
            <person name="Bruce D."/>
            <person name="Goodwin L."/>
            <person name="Pitluck S."/>
            <person name="Larimer F."/>
            <person name="Land M.L."/>
            <person name="Hauser L."/>
            <person name="Muyzer G."/>
        </authorList>
    </citation>
    <scope>NUCLEOTIDE SEQUENCE [LARGE SCALE GENOMIC DNA]</scope>
    <source>
        <strain evidence="6 7">AHT 1</strain>
    </source>
</reference>
<dbReference type="EMBL" id="ACJM01000012">
    <property type="protein sequence ID" value="EEG76862.1"/>
    <property type="molecule type" value="Genomic_DNA"/>
</dbReference>
<dbReference type="GO" id="GO:0046872">
    <property type="term" value="F:metal ion binding"/>
    <property type="evidence" value="ECO:0007669"/>
    <property type="project" value="UniProtKB-KW"/>
</dbReference>
<dbReference type="InterPro" id="IPR017900">
    <property type="entry name" value="4Fe4S_Fe_S_CS"/>
</dbReference>
<evidence type="ECO:0000256" key="1">
    <source>
        <dbReference type="ARBA" id="ARBA00022485"/>
    </source>
</evidence>
<evidence type="ECO:0000313" key="7">
    <source>
        <dbReference type="Proteomes" id="UP000006443"/>
    </source>
</evidence>
<dbReference type="Pfam" id="PF13534">
    <property type="entry name" value="Fer4_17"/>
    <property type="match status" value="1"/>
</dbReference>
<dbReference type="PROSITE" id="PS00198">
    <property type="entry name" value="4FE4S_FER_1"/>
    <property type="match status" value="1"/>
</dbReference>
<dbReference type="PANTHER" id="PTHR43255:SF1">
    <property type="entry name" value="IRON-SULFUR-BINDING OXIDOREDUCTASE FADF-RELATED"/>
    <property type="match status" value="1"/>
</dbReference>
<gene>
    <name evidence="6" type="ORF">DealDRAFT_2310</name>
</gene>
<dbReference type="STRING" id="555088.DealDRAFT_2310"/>
<keyword evidence="2" id="KW-0479">Metal-binding</keyword>
<keyword evidence="4" id="KW-0408">Iron</keyword>
<evidence type="ECO:0000256" key="2">
    <source>
        <dbReference type="ARBA" id="ARBA00022723"/>
    </source>
</evidence>
<dbReference type="RefSeq" id="WP_008517572.1">
    <property type="nucleotide sequence ID" value="NZ_ACJM01000012.1"/>
</dbReference>
<dbReference type="AlphaFoldDB" id="C0GIK1"/>
<proteinExistence type="predicted"/>
<protein>
    <submittedName>
        <fullName evidence="6">Heterodisulfide reductase subunit C-like protein</fullName>
    </submittedName>
</protein>
<evidence type="ECO:0000313" key="6">
    <source>
        <dbReference type="EMBL" id="EEG76862.1"/>
    </source>
</evidence>
<keyword evidence="7" id="KW-1185">Reference proteome</keyword>
<sequence length="134" mass="14919">MKVTTDKLNSNLVKDVEEISGQKVSACFQCGKCTGGCPVVWAMDVFPHQVLRYAQMGLVDELLHSKTLWICASCQTCDSRCPRGVDIPKVIEALRLTIIREKGGNYLHPKDLPARVRENAPQQGLVSAFRKYAK</sequence>
<organism evidence="6 7">
    <name type="scientific">Dethiobacter alkaliphilus AHT 1</name>
    <dbReference type="NCBI Taxonomy" id="555088"/>
    <lineage>
        <taxon>Bacteria</taxon>
        <taxon>Bacillati</taxon>
        <taxon>Bacillota</taxon>
        <taxon>Dethiobacteria</taxon>
        <taxon>Dethiobacterales</taxon>
        <taxon>Dethiobacteraceae</taxon>
        <taxon>Dethiobacter</taxon>
    </lineage>
</organism>
<evidence type="ECO:0000256" key="5">
    <source>
        <dbReference type="ARBA" id="ARBA00023014"/>
    </source>
</evidence>
<dbReference type="PANTHER" id="PTHR43255">
    <property type="entry name" value="IRON-SULFUR-BINDING OXIDOREDUCTASE FADF-RELATED-RELATED"/>
    <property type="match status" value="1"/>
</dbReference>
<dbReference type="Proteomes" id="UP000006443">
    <property type="component" value="Unassembled WGS sequence"/>
</dbReference>
<dbReference type="eggNOG" id="COG1150">
    <property type="taxonomic scope" value="Bacteria"/>
</dbReference>